<evidence type="ECO:0000256" key="4">
    <source>
        <dbReference type="PROSITE-ProRule" id="PRU00169"/>
    </source>
</evidence>
<feature type="compositionally biased region" description="Basic and acidic residues" evidence="5">
    <location>
        <begin position="503"/>
        <end position="520"/>
    </location>
</feature>
<feature type="compositionally biased region" description="Polar residues" evidence="5">
    <location>
        <begin position="26"/>
        <end position="37"/>
    </location>
</feature>
<feature type="compositionally biased region" description="Polar residues" evidence="5">
    <location>
        <begin position="296"/>
        <end position="311"/>
    </location>
</feature>
<sequence length="1237" mass="135179">MSSMDLGRDDSRMSMGDADNNDQTHHGNNSSDASNMASRFDVMGGHPPLDLGQIDPASLPPELLSALQQLDPERQRRALEMLMAEQLEQEAAVHAEEQLQQQLPDEHFLTIALNGTILGATEMATGFHPGSLLMTSAFDTVHTDDVLGLHAVKTHFWERNQPDVEVYLRRQNTEGQWLWFQAKVVSYIDSPVAGIIVREARVPGEMEHVAGVVSRVTRIASLLLQAVETSLFYDANMDSEEQNNAASGTTDRNHTDLSGASEVQAMLLKEAEKMGIDLSNADHPLQELMKIASQSANADSENSTMNTSHQGGNVHRKKDFDPLENLKTGSALDLSKIPLTEGEVKLVTLVLTGRLEVEDLGPFIYLALNSPDMDLVAATEEFYSLSEQQVQLHAQQAAAASIPQAIQIIPPSLSIINLSYTDIGDVGMDALSEFIFCDNAQLKTLDLSFCGISSQGLLSLCRGLTIRASRGLPAIQALLLAGNLIRSDVAGQLGKAIGCENSSRQDKRGRDGSRVSRGADEDAVVTTPSRSYSAGIKLLHLGSTSLTPGSLVELLSGLGPTCPLQELKIQSNKIGSKGASVLFNFLETKSSSGMAVLPQLNRLDMSFNDLKDSGIAKLTRAISKRSKVNMSEVSISGNSIGSKGIESIMNKLLQHRLVTLNLDNNSIGDQGCQLVAASLPSISTLSRLNMSFNDIGCRGISTLMRSLVGCESITSLGLSGNVVRIAGAIAMGFALAQHPRLSVLELDNCCLSQVAQCHIVAGIISNRWVPMKVVHGFRAGPPMVAIGALEVMAQHLPNEECFRLRRDIQMKTMLQWMENNRTTNLTDPNLLTTDILSRANDATGAPSQSAYLRMLDWLGRIPFDSDELMDLRKYFYDIGGGEDGQKSQINLKHRGDIFAALAGDVAEKILEEDPIVFSYSDSSVGLDLNKSVCDSSKSEKSSFVNSSFINLDALEEDVGENGAMSGMKIRAKESDCSMTGRRNSLSSLSMSMGRSESHHSVAVENSKSSDIQYNARITMFPQFANKLENLKAVAQEMMDNEPDPLQQDVIAQQFAEASLTILRQLRYHCMENGLDGWRQGKLRRKVLIVDDSVVTRKLVARAFEKVNFIVDTAENGVEGVNKMKESIYDIAFMDIDMPVMNGFDATKALRMWEDAVRPGARQPICALTAAHVDDFDRTELMKFRDAGLNVMESKPCNIPRLFKVVDDVSPMFSDLSISASHYLDQNQINHNADQQFI</sequence>
<dbReference type="SMART" id="SM00368">
    <property type="entry name" value="LRR_RI"/>
    <property type="match status" value="9"/>
</dbReference>
<keyword evidence="1" id="KW-0343">GTPase activation</keyword>
<comment type="caution">
    <text evidence="7">The sequence shown here is derived from an EMBL/GenBank/DDBJ whole genome shotgun (WGS) entry which is preliminary data.</text>
</comment>
<dbReference type="Gene3D" id="3.80.10.10">
    <property type="entry name" value="Ribonuclease Inhibitor"/>
    <property type="match status" value="1"/>
</dbReference>
<evidence type="ECO:0000256" key="1">
    <source>
        <dbReference type="ARBA" id="ARBA00022468"/>
    </source>
</evidence>
<feature type="modified residue" description="4-aspartylphosphate" evidence="4">
    <location>
        <position position="1134"/>
    </location>
</feature>
<protein>
    <recommendedName>
        <fullName evidence="6">Response regulatory domain-containing protein</fullName>
    </recommendedName>
</protein>
<dbReference type="SMART" id="SM00448">
    <property type="entry name" value="REC"/>
    <property type="match status" value="1"/>
</dbReference>
<dbReference type="SUPFAM" id="SSF52172">
    <property type="entry name" value="CheY-like"/>
    <property type="match status" value="1"/>
</dbReference>
<dbReference type="GO" id="GO:0005096">
    <property type="term" value="F:GTPase activator activity"/>
    <property type="evidence" value="ECO:0007669"/>
    <property type="project" value="UniProtKB-KW"/>
</dbReference>
<keyword evidence="8" id="KW-1185">Reference proteome</keyword>
<dbReference type="PANTHER" id="PTHR24113">
    <property type="entry name" value="RAN GTPASE-ACTIVATING PROTEIN 1"/>
    <property type="match status" value="1"/>
</dbReference>
<evidence type="ECO:0000313" key="8">
    <source>
        <dbReference type="Proteomes" id="UP001530400"/>
    </source>
</evidence>
<dbReference type="InterPro" id="IPR001789">
    <property type="entry name" value="Sig_transdc_resp-reg_receiver"/>
</dbReference>
<dbReference type="AlphaFoldDB" id="A0ABD3NRK2"/>
<feature type="domain" description="Response regulatory" evidence="6">
    <location>
        <begin position="1085"/>
        <end position="1209"/>
    </location>
</feature>
<name>A0ABD3NRK2_9STRA</name>
<dbReference type="Gene3D" id="3.40.50.2300">
    <property type="match status" value="1"/>
</dbReference>
<dbReference type="SUPFAM" id="SSF52047">
    <property type="entry name" value="RNI-like"/>
    <property type="match status" value="2"/>
</dbReference>
<evidence type="ECO:0000256" key="5">
    <source>
        <dbReference type="SAM" id="MobiDB-lite"/>
    </source>
</evidence>
<feature type="compositionally biased region" description="Basic and acidic residues" evidence="5">
    <location>
        <begin position="1"/>
        <end position="12"/>
    </location>
</feature>
<dbReference type="Pfam" id="PF00072">
    <property type="entry name" value="Response_reg"/>
    <property type="match status" value="1"/>
</dbReference>
<feature type="region of interest" description="Disordered" evidence="5">
    <location>
        <begin position="296"/>
        <end position="321"/>
    </location>
</feature>
<dbReference type="EMBL" id="JALLPJ020001056">
    <property type="protein sequence ID" value="KAL3777246.1"/>
    <property type="molecule type" value="Genomic_DNA"/>
</dbReference>
<evidence type="ECO:0000313" key="7">
    <source>
        <dbReference type="EMBL" id="KAL3777246.1"/>
    </source>
</evidence>
<evidence type="ECO:0000256" key="2">
    <source>
        <dbReference type="ARBA" id="ARBA00022614"/>
    </source>
</evidence>
<dbReference type="PROSITE" id="PS50110">
    <property type="entry name" value="RESPONSE_REGULATORY"/>
    <property type="match status" value="1"/>
</dbReference>
<dbReference type="InterPro" id="IPR001611">
    <property type="entry name" value="Leu-rich_rpt"/>
</dbReference>
<proteinExistence type="predicted"/>
<feature type="region of interest" description="Disordered" evidence="5">
    <location>
        <begin position="501"/>
        <end position="521"/>
    </location>
</feature>
<feature type="region of interest" description="Disordered" evidence="5">
    <location>
        <begin position="1"/>
        <end position="45"/>
    </location>
</feature>
<accession>A0ABD3NRK2</accession>
<evidence type="ECO:0000259" key="6">
    <source>
        <dbReference type="PROSITE" id="PS50110"/>
    </source>
</evidence>
<dbReference type="CDD" id="cd17546">
    <property type="entry name" value="REC_hyHK_CKI1_RcsC-like"/>
    <property type="match status" value="1"/>
</dbReference>
<dbReference type="PANTHER" id="PTHR24113:SF12">
    <property type="entry name" value="RAN GTPASE-ACTIVATING PROTEIN 1"/>
    <property type="match status" value="1"/>
</dbReference>
<dbReference type="Pfam" id="PF13516">
    <property type="entry name" value="LRR_6"/>
    <property type="match status" value="6"/>
</dbReference>
<evidence type="ECO:0000256" key="3">
    <source>
        <dbReference type="ARBA" id="ARBA00022737"/>
    </source>
</evidence>
<gene>
    <name evidence="7" type="ORF">ACHAWO_000098</name>
</gene>
<dbReference type="InterPro" id="IPR027038">
    <property type="entry name" value="RanGap"/>
</dbReference>
<reference evidence="7 8" key="1">
    <citation type="submission" date="2024-10" db="EMBL/GenBank/DDBJ databases">
        <title>Updated reference genomes for cyclostephanoid diatoms.</title>
        <authorList>
            <person name="Roberts W.R."/>
            <person name="Alverson A.J."/>
        </authorList>
    </citation>
    <scope>NUCLEOTIDE SEQUENCE [LARGE SCALE GENOMIC DNA]</scope>
    <source>
        <strain evidence="7 8">AJA010-31</strain>
    </source>
</reference>
<keyword evidence="3" id="KW-0677">Repeat</keyword>
<dbReference type="Proteomes" id="UP001530400">
    <property type="component" value="Unassembled WGS sequence"/>
</dbReference>
<dbReference type="InterPro" id="IPR032675">
    <property type="entry name" value="LRR_dom_sf"/>
</dbReference>
<keyword evidence="4" id="KW-0597">Phosphoprotein</keyword>
<keyword evidence="2" id="KW-0433">Leucine-rich repeat</keyword>
<organism evidence="7 8">
    <name type="scientific">Cyclotella atomus</name>
    <dbReference type="NCBI Taxonomy" id="382360"/>
    <lineage>
        <taxon>Eukaryota</taxon>
        <taxon>Sar</taxon>
        <taxon>Stramenopiles</taxon>
        <taxon>Ochrophyta</taxon>
        <taxon>Bacillariophyta</taxon>
        <taxon>Coscinodiscophyceae</taxon>
        <taxon>Thalassiosirophycidae</taxon>
        <taxon>Stephanodiscales</taxon>
        <taxon>Stephanodiscaceae</taxon>
        <taxon>Cyclotella</taxon>
    </lineage>
</organism>
<dbReference type="InterPro" id="IPR011006">
    <property type="entry name" value="CheY-like_superfamily"/>
</dbReference>